<dbReference type="Pfam" id="PF01381">
    <property type="entry name" value="HTH_3"/>
    <property type="match status" value="1"/>
</dbReference>
<evidence type="ECO:0000259" key="2">
    <source>
        <dbReference type="PROSITE" id="PS50943"/>
    </source>
</evidence>
<dbReference type="InterPro" id="IPR052345">
    <property type="entry name" value="Rad_response_metalloprotease"/>
</dbReference>
<dbReference type="Gene3D" id="1.10.10.2910">
    <property type="match status" value="1"/>
</dbReference>
<dbReference type="InterPro" id="IPR010982">
    <property type="entry name" value="Lambda_DNA-bd_dom_sf"/>
</dbReference>
<keyword evidence="4" id="KW-1185">Reference proteome</keyword>
<dbReference type="PROSITE" id="PS50943">
    <property type="entry name" value="HTH_CROC1"/>
    <property type="match status" value="1"/>
</dbReference>
<dbReference type="RefSeq" id="WP_284352203.1">
    <property type="nucleotide sequence ID" value="NZ_BRXS01000007.1"/>
</dbReference>
<evidence type="ECO:0000256" key="1">
    <source>
        <dbReference type="ARBA" id="ARBA00007227"/>
    </source>
</evidence>
<dbReference type="AlphaFoldDB" id="A0AA37QF85"/>
<dbReference type="GO" id="GO:0003677">
    <property type="term" value="F:DNA binding"/>
    <property type="evidence" value="ECO:0007669"/>
    <property type="project" value="InterPro"/>
</dbReference>
<sequence>MGVKPARAFSPDYAVPPGETVLEIIESLGIPQSELAERTGRPKKTINEIINGKAAITPETALQFERVLGVPASFWNSLEQNYRAALARIAERERLEKQTDWLTEIPVKDLVRTGWIERRESLVEQLEDVLSFFGVASVEAWRDVWGGVRNAVAFRESAVFASEFGAVAAWLRRGELEARQTRTRPFDALRFKSVLSDARKLTREEPDVFCDALASSCADAGVVVVFVRELPKLRVCGATRWLSSDRALIQLTLRYKTEDHLWFTFFHEAGHILLHGKRSIFVEEVGGTVRGDARAEASAARSIVEEEEEANRFARDLLIPPDRYRAFVQAGEFSVASIYSFADSLGISPGIVLGRLQHDAVVPYRTNLNTILKRSFRWADENDESHRPT</sequence>
<dbReference type="Gene3D" id="1.10.260.40">
    <property type="entry name" value="lambda repressor-like DNA-binding domains"/>
    <property type="match status" value="1"/>
</dbReference>
<accession>A0AA37QF85</accession>
<dbReference type="Pfam" id="PF06114">
    <property type="entry name" value="Peptidase_M78"/>
    <property type="match status" value="1"/>
</dbReference>
<evidence type="ECO:0000313" key="4">
    <source>
        <dbReference type="Proteomes" id="UP001161325"/>
    </source>
</evidence>
<dbReference type="PANTHER" id="PTHR43236">
    <property type="entry name" value="ANTITOXIN HIGA1"/>
    <property type="match status" value="1"/>
</dbReference>
<dbReference type="PANTHER" id="PTHR43236:SF1">
    <property type="entry name" value="BLL7220 PROTEIN"/>
    <property type="match status" value="1"/>
</dbReference>
<dbReference type="InterPro" id="IPR013430">
    <property type="entry name" value="Toxin_antidote_HigA"/>
</dbReference>
<reference evidence="3" key="1">
    <citation type="submission" date="2022-08" db="EMBL/GenBank/DDBJ databases">
        <title>Draft genome sequencing of Roseisolibacter agri AW1220.</title>
        <authorList>
            <person name="Tobiishi Y."/>
            <person name="Tonouchi A."/>
        </authorList>
    </citation>
    <scope>NUCLEOTIDE SEQUENCE</scope>
    <source>
        <strain evidence="3">AW1220</strain>
    </source>
</reference>
<dbReference type="InterPro" id="IPR001387">
    <property type="entry name" value="Cro/C1-type_HTH"/>
</dbReference>
<dbReference type="SUPFAM" id="SSF47413">
    <property type="entry name" value="lambda repressor-like DNA-binding domains"/>
    <property type="match status" value="1"/>
</dbReference>
<dbReference type="CDD" id="cd00093">
    <property type="entry name" value="HTH_XRE"/>
    <property type="match status" value="1"/>
</dbReference>
<name>A0AA37QF85_9BACT</name>
<dbReference type="NCBIfam" id="TIGR02607">
    <property type="entry name" value="antidote_HigA"/>
    <property type="match status" value="1"/>
</dbReference>
<dbReference type="SMART" id="SM00530">
    <property type="entry name" value="HTH_XRE"/>
    <property type="match status" value="1"/>
</dbReference>
<protein>
    <submittedName>
        <fullName evidence="3">XRE family transcriptional regulator</fullName>
    </submittedName>
</protein>
<gene>
    <name evidence="3" type="ORF">rosag_42840</name>
</gene>
<comment type="similarity">
    <text evidence="1">Belongs to the short-chain fatty acyl-CoA assimilation regulator (ScfR) family.</text>
</comment>
<proteinExistence type="inferred from homology"/>
<feature type="domain" description="HTH cro/C1-type" evidence="2">
    <location>
        <begin position="21"/>
        <end position="75"/>
    </location>
</feature>
<organism evidence="3 4">
    <name type="scientific">Roseisolibacter agri</name>
    <dbReference type="NCBI Taxonomy" id="2014610"/>
    <lineage>
        <taxon>Bacteria</taxon>
        <taxon>Pseudomonadati</taxon>
        <taxon>Gemmatimonadota</taxon>
        <taxon>Gemmatimonadia</taxon>
        <taxon>Gemmatimonadales</taxon>
        <taxon>Gemmatimonadaceae</taxon>
        <taxon>Roseisolibacter</taxon>
    </lineage>
</organism>
<dbReference type="EMBL" id="BRXS01000007">
    <property type="protein sequence ID" value="GLC27771.1"/>
    <property type="molecule type" value="Genomic_DNA"/>
</dbReference>
<evidence type="ECO:0000313" key="3">
    <source>
        <dbReference type="EMBL" id="GLC27771.1"/>
    </source>
</evidence>
<dbReference type="InterPro" id="IPR010359">
    <property type="entry name" value="IrrE_HExxH"/>
</dbReference>
<dbReference type="Proteomes" id="UP001161325">
    <property type="component" value="Unassembled WGS sequence"/>
</dbReference>
<comment type="caution">
    <text evidence="3">The sequence shown here is derived from an EMBL/GenBank/DDBJ whole genome shotgun (WGS) entry which is preliminary data.</text>
</comment>